<proteinExistence type="predicted"/>
<keyword evidence="1" id="KW-0472">Membrane</keyword>
<accession>A0A6N3HFT0</accession>
<protein>
    <submittedName>
        <fullName evidence="2">Uncharacterized protein</fullName>
    </submittedName>
</protein>
<reference evidence="2" key="1">
    <citation type="submission" date="2019-11" db="EMBL/GenBank/DDBJ databases">
        <authorList>
            <person name="Feng L."/>
        </authorList>
    </citation>
    <scope>NUCLEOTIDE SEQUENCE</scope>
    <source>
        <strain evidence="2">KOxytocaLFYP65</strain>
    </source>
</reference>
<keyword evidence="1" id="KW-1133">Transmembrane helix</keyword>
<dbReference type="EMBL" id="CACRTM010000034">
    <property type="protein sequence ID" value="VYU74970.1"/>
    <property type="molecule type" value="Genomic_DNA"/>
</dbReference>
<feature type="transmembrane region" description="Helical" evidence="1">
    <location>
        <begin position="188"/>
        <end position="207"/>
    </location>
</feature>
<feature type="transmembrane region" description="Helical" evidence="1">
    <location>
        <begin position="65"/>
        <end position="87"/>
    </location>
</feature>
<evidence type="ECO:0000313" key="2">
    <source>
        <dbReference type="EMBL" id="VYU74970.1"/>
    </source>
</evidence>
<feature type="transmembrane region" description="Helical" evidence="1">
    <location>
        <begin position="152"/>
        <end position="176"/>
    </location>
</feature>
<name>A0A6N3HFT0_KLEOX</name>
<evidence type="ECO:0000256" key="1">
    <source>
        <dbReference type="SAM" id="Phobius"/>
    </source>
</evidence>
<dbReference type="AlphaFoldDB" id="A0A6N3HFT0"/>
<gene>
    <name evidence="2" type="ORF">KOLFYP65_01149</name>
</gene>
<sequence length="232" mass="25823">MNENNSGLLNYIELLKSHEAALKNKLLAGDNSKSDRWLFIGLVGMVLVSFGAMGGYMLIKPSGRWLIDLSIVLIALSYVVLILMPIIKIYQQRNTIKYFFTMPLSASVEQNIKKEALTDERFLADFVRLGKPTLELGLLEIKHEREFLSKRINLIVGPVDKLGILPGIISMVITLAKPVAGHDWVMGLAYGYIGLVVLSLSFINLLVKYDRVISLTEVALSRCDEVKGDVQG</sequence>
<feature type="transmembrane region" description="Helical" evidence="1">
    <location>
        <begin position="37"/>
        <end position="59"/>
    </location>
</feature>
<dbReference type="RefSeq" id="WP_004101005.1">
    <property type="nucleotide sequence ID" value="NZ_CAAKNQ010000070.1"/>
</dbReference>
<organism evidence="2">
    <name type="scientific">Klebsiella oxytoca</name>
    <dbReference type="NCBI Taxonomy" id="571"/>
    <lineage>
        <taxon>Bacteria</taxon>
        <taxon>Pseudomonadati</taxon>
        <taxon>Pseudomonadota</taxon>
        <taxon>Gammaproteobacteria</taxon>
        <taxon>Enterobacterales</taxon>
        <taxon>Enterobacteriaceae</taxon>
        <taxon>Klebsiella/Raoultella group</taxon>
        <taxon>Klebsiella</taxon>
    </lineage>
</organism>
<keyword evidence="1" id="KW-0812">Transmembrane</keyword>